<keyword evidence="4" id="KW-1185">Reference proteome</keyword>
<dbReference type="PANTHER" id="PTHR39452">
    <property type="entry name" value="CHEY-P PHOSPHATASE CHEX"/>
    <property type="match status" value="1"/>
</dbReference>
<evidence type="ECO:0000313" key="4">
    <source>
        <dbReference type="Proteomes" id="UP000095200"/>
    </source>
</evidence>
<dbReference type="SUPFAM" id="SSF103039">
    <property type="entry name" value="CheC-like"/>
    <property type="match status" value="1"/>
</dbReference>
<gene>
    <name evidence="3" type="ORF">DPF_1154</name>
</gene>
<dbReference type="EMBL" id="BDFE01000015">
    <property type="protein sequence ID" value="GAU08444.1"/>
    <property type="molecule type" value="Genomic_DNA"/>
</dbReference>
<dbReference type="RefSeq" id="WP_069857981.1">
    <property type="nucleotide sequence ID" value="NZ_BDFE01000015.1"/>
</dbReference>
<dbReference type="InterPro" id="IPR028976">
    <property type="entry name" value="CheC-like_sf"/>
</dbReference>
<dbReference type="Gene3D" id="3.40.1550.10">
    <property type="entry name" value="CheC-like"/>
    <property type="match status" value="1"/>
</dbReference>
<proteinExistence type="predicted"/>
<dbReference type="AlphaFoldDB" id="A0A194AI56"/>
<dbReference type="Proteomes" id="UP000095200">
    <property type="component" value="Unassembled WGS sequence"/>
</dbReference>
<sequence>MTDAEIAKPFIKATQNILSTMAGLESKPGTPYVKKEKVAKGDVSAIIGITGEKNGTFAISFSKTCAIQIVKQMLGDDVDDIFNDVQDAVGEISNMISGHARLGLAEMGLKLQGSTPSVIMGDNHVISHMTRAAVIVIPFETKFGHFVVEFCFE</sequence>
<evidence type="ECO:0000313" key="3">
    <source>
        <dbReference type="EMBL" id="GAU08444.1"/>
    </source>
</evidence>
<feature type="domain" description="Chemotaxis phosphatase CheX-like" evidence="2">
    <location>
        <begin position="43"/>
        <end position="140"/>
    </location>
</feature>
<dbReference type="GO" id="GO:0006935">
    <property type="term" value="P:chemotaxis"/>
    <property type="evidence" value="ECO:0007669"/>
    <property type="project" value="UniProtKB-KW"/>
</dbReference>
<dbReference type="InterPro" id="IPR028051">
    <property type="entry name" value="CheX-like_dom"/>
</dbReference>
<comment type="caution">
    <text evidence="3">The sequence shown here is derived from an EMBL/GenBank/DDBJ whole genome shotgun (WGS) entry which is preliminary data.</text>
</comment>
<dbReference type="CDD" id="cd17906">
    <property type="entry name" value="CheX"/>
    <property type="match status" value="1"/>
</dbReference>
<keyword evidence="1" id="KW-0145">Chemotaxis</keyword>
<dbReference type="STRING" id="1592317.DPF_1154"/>
<accession>A0A194AI56</accession>
<organism evidence="3 4">
    <name type="scientific">Desulfoplanes formicivorans</name>
    <dbReference type="NCBI Taxonomy" id="1592317"/>
    <lineage>
        <taxon>Bacteria</taxon>
        <taxon>Pseudomonadati</taxon>
        <taxon>Thermodesulfobacteriota</taxon>
        <taxon>Desulfovibrionia</taxon>
        <taxon>Desulfovibrionales</taxon>
        <taxon>Desulfoplanaceae</taxon>
        <taxon>Desulfoplanes</taxon>
    </lineage>
</organism>
<name>A0A194AI56_9BACT</name>
<dbReference type="InterPro" id="IPR038756">
    <property type="entry name" value="CheX-like"/>
</dbReference>
<dbReference type="Pfam" id="PF13690">
    <property type="entry name" value="CheX"/>
    <property type="match status" value="1"/>
</dbReference>
<dbReference type="OrthoDB" id="9790435at2"/>
<reference evidence="4" key="1">
    <citation type="submission" date="2016-06" db="EMBL/GenBank/DDBJ databases">
        <title>Draft genome sequence of Desulfoplanes formicivorans strain Pf12B.</title>
        <authorList>
            <person name="Watanabe M."/>
            <person name="Kojima H."/>
            <person name="Fukui M."/>
        </authorList>
    </citation>
    <scope>NUCLEOTIDE SEQUENCE [LARGE SCALE GENOMIC DNA]</scope>
    <source>
        <strain evidence="4">Pf12B</strain>
    </source>
</reference>
<dbReference type="PANTHER" id="PTHR39452:SF1">
    <property type="entry name" value="CHEY-P PHOSPHATASE CHEX"/>
    <property type="match status" value="1"/>
</dbReference>
<protein>
    <submittedName>
        <fullName evidence="3">Chemotaxis protein CheX</fullName>
    </submittedName>
</protein>
<evidence type="ECO:0000256" key="1">
    <source>
        <dbReference type="ARBA" id="ARBA00022500"/>
    </source>
</evidence>
<evidence type="ECO:0000259" key="2">
    <source>
        <dbReference type="Pfam" id="PF13690"/>
    </source>
</evidence>